<dbReference type="InterPro" id="IPR053911">
    <property type="entry name" value="PGAP2IP_TM_2nd"/>
</dbReference>
<feature type="transmembrane region" description="Helical" evidence="1">
    <location>
        <begin position="331"/>
        <end position="349"/>
    </location>
</feature>
<evidence type="ECO:0000259" key="5">
    <source>
        <dbReference type="Pfam" id="PF23226"/>
    </source>
</evidence>
<accession>A0AB34KV90</accession>
<dbReference type="GO" id="GO:0005783">
    <property type="term" value="C:endoplasmic reticulum"/>
    <property type="evidence" value="ECO:0007669"/>
    <property type="project" value="TreeGrafter"/>
</dbReference>
<evidence type="ECO:0008006" key="8">
    <source>
        <dbReference type="Google" id="ProtNLM"/>
    </source>
</evidence>
<feature type="domain" description="PGAP2IP first transmembrane" evidence="4">
    <location>
        <begin position="281"/>
        <end position="434"/>
    </location>
</feature>
<evidence type="ECO:0000313" key="6">
    <source>
        <dbReference type="EMBL" id="KAL1587275.1"/>
    </source>
</evidence>
<feature type="transmembrane region" description="Helical" evidence="1">
    <location>
        <begin position="420"/>
        <end position="437"/>
    </location>
</feature>
<dbReference type="EMBL" id="JAAQHG020000011">
    <property type="protein sequence ID" value="KAL1587275.1"/>
    <property type="molecule type" value="Genomic_DNA"/>
</dbReference>
<feature type="transmembrane region" description="Helical" evidence="1">
    <location>
        <begin position="298"/>
        <end position="319"/>
    </location>
</feature>
<dbReference type="GO" id="GO:0031505">
    <property type="term" value="P:fungal-type cell wall organization"/>
    <property type="evidence" value="ECO:0007669"/>
    <property type="project" value="TreeGrafter"/>
</dbReference>
<evidence type="ECO:0000313" key="7">
    <source>
        <dbReference type="Proteomes" id="UP000803884"/>
    </source>
</evidence>
<dbReference type="InterPro" id="IPR036691">
    <property type="entry name" value="Endo/exonu/phosph_ase_sf"/>
</dbReference>
<dbReference type="InterPro" id="IPR057315">
    <property type="entry name" value="Exo_endo_phos_PGAP2IP_C"/>
</dbReference>
<dbReference type="SUPFAM" id="SSF56219">
    <property type="entry name" value="DNase I-like"/>
    <property type="match status" value="1"/>
</dbReference>
<feature type="transmembrane region" description="Helical" evidence="1">
    <location>
        <begin position="25"/>
        <end position="44"/>
    </location>
</feature>
<dbReference type="Proteomes" id="UP000803884">
    <property type="component" value="Unassembled WGS sequence"/>
</dbReference>
<keyword evidence="1" id="KW-0472">Membrane</keyword>
<sequence>MAPKHRDGDVVATVPGQWITHFHTASAYAAFVGALIVGLALHYHKIVQNEHFGYPIEWFPSVSATIGDRYPERSVFQVFIAICSGPRFLLVFLFYCLSNRPGSSLPKFVAGVGVFRTLTCGGWTYVTSTDDHDWHDIFMISYLVATLPWTIGCLALSPPNPRAIKLRKYLASAFFGTLVPLVYFFIQHKVHRVPGAYTIYAFFEWSLVLLDVAFDAVTALDFSSFEIVVKDVKGLSRGDNQRISDAVLEKEKDKPIGQVFDHRFSWAALLDAVADVYLGLSFWTILTGLGVAVWYFPLWYMGISGFEVAVMSTVSPFLLGIGPLRKFITRYSALTLGTTVVGMGAYLFSTPVGRLGAISFSVWMSCLAWSAIWCSERGNATRLEARIMAWTIGLIASSVAKFAFQTNNPFWPIMHEANGGWNKTGILLFVLAIARVSRRQVGNGDVSQGVEKPKGSSALAGLGLAGLLFGLHSLLSDSSTMIMWVWEGYPVRGPLAVPHGAWTILTMGIGLLFGLFYPNLTRSWTAFGIGSVGAALLTLFSNWTGYYGGLTLTFYMMALTPAMIANAVRYPPGRTFFFGFFMYNIMVLFHVWVVAYAFVPGGPLVREHTDWVMATTMLMIGCGVFNALQDNAPKRQKSMRPPPNPAARKQRSYYIYILLALQLVSMAVAYLRFPSYDYTPYHPESKSLNAGIWTIHFSLDNDMWSSEKRMESLIRESELDIIGLLESDQQRIIMGNRDSTQYLAEQLGMYVDAGPGPNKHTWGCALLSKFPIMNSTHHLLPSPHGELAPAIAATILAYDELIDVYVFHSGQEEDPEDRQLQMEYLTALMGSSSRPSILLSYLVTKPKQGNYNGWVSPRSGMRDIDPSDWDRWCEYILYKGMRRAGYARISRSTITDTELQVGKFVVGQPEGTDDIISEDQVPEDLRFPALFKGQGVRGHRYHVFDEPRYFA</sequence>
<feature type="transmembrane region" description="Helical" evidence="1">
    <location>
        <begin position="611"/>
        <end position="632"/>
    </location>
</feature>
<dbReference type="Pfam" id="PF10277">
    <property type="entry name" value="Frag1"/>
    <property type="match status" value="1"/>
</dbReference>
<feature type="transmembrane region" description="Helical" evidence="1">
    <location>
        <begin position="198"/>
        <end position="220"/>
    </location>
</feature>
<dbReference type="InterPro" id="IPR053912">
    <property type="entry name" value="PGAP2IP_TM_1nd"/>
</dbReference>
<feature type="transmembrane region" description="Helical" evidence="1">
    <location>
        <begin position="137"/>
        <end position="157"/>
    </location>
</feature>
<feature type="domain" description="CWH43-like N-terminal" evidence="2">
    <location>
        <begin position="17"/>
        <end position="224"/>
    </location>
</feature>
<feature type="transmembrane region" description="Helical" evidence="1">
    <location>
        <begin position="576"/>
        <end position="599"/>
    </location>
</feature>
<proteinExistence type="predicted"/>
<evidence type="ECO:0000256" key="1">
    <source>
        <dbReference type="SAM" id="Phobius"/>
    </source>
</evidence>
<evidence type="ECO:0000259" key="2">
    <source>
        <dbReference type="Pfam" id="PF10277"/>
    </source>
</evidence>
<dbReference type="GO" id="GO:0016020">
    <property type="term" value="C:membrane"/>
    <property type="evidence" value="ECO:0007669"/>
    <property type="project" value="GOC"/>
</dbReference>
<feature type="transmembrane region" description="Helical" evidence="1">
    <location>
        <begin position="169"/>
        <end position="186"/>
    </location>
</feature>
<feature type="domain" description="PGAP2IP C-terminal nuclease-like" evidence="5">
    <location>
        <begin position="686"/>
        <end position="925"/>
    </location>
</feature>
<dbReference type="Pfam" id="PF23021">
    <property type="entry name" value="6TM_2nd_PGAP2IP"/>
    <property type="match status" value="1"/>
</dbReference>
<dbReference type="RefSeq" id="XP_069230380.1">
    <property type="nucleotide sequence ID" value="XM_069373060.1"/>
</dbReference>
<dbReference type="PANTHER" id="PTHR14859">
    <property type="entry name" value="CALCOFLUOR WHITE HYPERSENSITIVE PROTEIN PRECURSOR"/>
    <property type="match status" value="1"/>
</dbReference>
<feature type="transmembrane region" description="Helical" evidence="1">
    <location>
        <begin position="524"/>
        <end position="540"/>
    </location>
</feature>
<dbReference type="AlphaFoldDB" id="A0AB34KV90"/>
<feature type="transmembrane region" description="Helical" evidence="1">
    <location>
        <begin position="75"/>
        <end position="96"/>
    </location>
</feature>
<feature type="transmembrane region" description="Helical" evidence="1">
    <location>
        <begin position="355"/>
        <end position="375"/>
    </location>
</feature>
<reference evidence="6 7" key="1">
    <citation type="journal article" date="2020" name="Microbiol. Resour. Announc.">
        <title>Draft Genome Sequence of a Cladosporium Species Isolated from the Mesophotic Ascidian Didemnum maculosum.</title>
        <authorList>
            <person name="Gioti A."/>
            <person name="Siaperas R."/>
            <person name="Nikolaivits E."/>
            <person name="Le Goff G."/>
            <person name="Ouazzani J."/>
            <person name="Kotoulas G."/>
            <person name="Topakas E."/>
        </authorList>
    </citation>
    <scope>NUCLEOTIDE SEQUENCE [LARGE SCALE GENOMIC DNA]</scope>
    <source>
        <strain evidence="6 7">TM138-S3</strain>
    </source>
</reference>
<feature type="domain" description="PGAP2IP second transmembrane" evidence="3">
    <location>
        <begin position="454"/>
        <end position="630"/>
    </location>
</feature>
<dbReference type="InterPro" id="IPR051916">
    <property type="entry name" value="GPI-anchor_lipid_remodeler"/>
</dbReference>
<gene>
    <name evidence="6" type="ORF">WHR41_04454</name>
</gene>
<dbReference type="FunFam" id="3.60.10.10:FF:000031">
    <property type="entry name" value="Calcofluor white hypersensitive protein"/>
    <property type="match status" value="1"/>
</dbReference>
<dbReference type="GO" id="GO:0006506">
    <property type="term" value="P:GPI anchor biosynthetic process"/>
    <property type="evidence" value="ECO:0007669"/>
    <property type="project" value="TreeGrafter"/>
</dbReference>
<feature type="transmembrane region" description="Helical" evidence="1">
    <location>
        <begin position="495"/>
        <end position="517"/>
    </location>
</feature>
<feature type="transmembrane region" description="Helical" evidence="1">
    <location>
        <begin position="108"/>
        <end position="125"/>
    </location>
</feature>
<protein>
    <recommendedName>
        <fullName evidence="8">Calcofluor white hypersensitive protein</fullName>
    </recommendedName>
</protein>
<dbReference type="Gene3D" id="3.60.10.10">
    <property type="entry name" value="Endonuclease/exonuclease/phosphatase"/>
    <property type="match status" value="1"/>
</dbReference>
<evidence type="ECO:0000259" key="3">
    <source>
        <dbReference type="Pfam" id="PF23021"/>
    </source>
</evidence>
<keyword evidence="1" id="KW-1133">Transmembrane helix</keyword>
<feature type="transmembrane region" description="Helical" evidence="1">
    <location>
        <begin position="546"/>
        <end position="564"/>
    </location>
</feature>
<dbReference type="Pfam" id="PF23226">
    <property type="entry name" value="Exo_endo_phos_PGAP2IP"/>
    <property type="match status" value="1"/>
</dbReference>
<dbReference type="Pfam" id="PF23022">
    <property type="entry name" value="6TM_1st_PGAP2IP"/>
    <property type="match status" value="1"/>
</dbReference>
<organism evidence="6 7">
    <name type="scientific">Cladosporium halotolerans</name>
    <dbReference type="NCBI Taxonomy" id="1052096"/>
    <lineage>
        <taxon>Eukaryota</taxon>
        <taxon>Fungi</taxon>
        <taxon>Dikarya</taxon>
        <taxon>Ascomycota</taxon>
        <taxon>Pezizomycotina</taxon>
        <taxon>Dothideomycetes</taxon>
        <taxon>Dothideomycetidae</taxon>
        <taxon>Cladosporiales</taxon>
        <taxon>Cladosporiaceae</taxon>
        <taxon>Cladosporium</taxon>
    </lineage>
</organism>
<keyword evidence="7" id="KW-1185">Reference proteome</keyword>
<dbReference type="InterPro" id="IPR019402">
    <property type="entry name" value="CWH43_N"/>
</dbReference>
<name>A0AB34KV90_9PEZI</name>
<dbReference type="GeneID" id="96005898"/>
<evidence type="ECO:0000259" key="4">
    <source>
        <dbReference type="Pfam" id="PF23022"/>
    </source>
</evidence>
<feature type="transmembrane region" description="Helical" evidence="1">
    <location>
        <begin position="387"/>
        <end position="404"/>
    </location>
</feature>
<dbReference type="PANTHER" id="PTHR14859:SF1">
    <property type="entry name" value="PGAP2-INTERACTING PROTEIN"/>
    <property type="match status" value="1"/>
</dbReference>
<comment type="caution">
    <text evidence="6">The sequence shown here is derived from an EMBL/GenBank/DDBJ whole genome shotgun (WGS) entry which is preliminary data.</text>
</comment>
<feature type="transmembrane region" description="Helical" evidence="1">
    <location>
        <begin position="653"/>
        <end position="673"/>
    </location>
</feature>
<keyword evidence="1" id="KW-0812">Transmembrane</keyword>
<feature type="transmembrane region" description="Helical" evidence="1">
    <location>
        <begin position="458"/>
        <end position="475"/>
    </location>
</feature>